<dbReference type="STRING" id="3635.A0A1U8LTJ8"/>
<proteinExistence type="predicted"/>
<dbReference type="InterPro" id="IPR002182">
    <property type="entry name" value="NB-ARC"/>
</dbReference>
<dbReference type="PANTHER" id="PTHR11017">
    <property type="entry name" value="LEUCINE-RICH REPEAT-CONTAINING PROTEIN"/>
    <property type="match status" value="1"/>
</dbReference>
<dbReference type="Pfam" id="PF00931">
    <property type="entry name" value="NB-ARC"/>
    <property type="match status" value="1"/>
</dbReference>
<reference evidence="3" key="2">
    <citation type="submission" date="2025-08" db="UniProtKB">
        <authorList>
            <consortium name="RefSeq"/>
        </authorList>
    </citation>
    <scope>IDENTIFICATION</scope>
</reference>
<dbReference type="InterPro" id="IPR044974">
    <property type="entry name" value="Disease_R_plants"/>
</dbReference>
<protein>
    <submittedName>
        <fullName evidence="3">Disease resistance protein RPV1-like</fullName>
    </submittedName>
</protein>
<dbReference type="Proteomes" id="UP000818029">
    <property type="component" value="Chromosome D11"/>
</dbReference>
<dbReference type="GeneID" id="107929739"/>
<dbReference type="GO" id="GO:0043531">
    <property type="term" value="F:ADP binding"/>
    <property type="evidence" value="ECO:0007669"/>
    <property type="project" value="InterPro"/>
</dbReference>
<evidence type="ECO:0000313" key="2">
    <source>
        <dbReference type="Proteomes" id="UP000818029"/>
    </source>
</evidence>
<dbReference type="InterPro" id="IPR027417">
    <property type="entry name" value="P-loop_NTPase"/>
</dbReference>
<dbReference type="AlphaFoldDB" id="A0A1U8LTJ8"/>
<dbReference type="GO" id="GO:0006952">
    <property type="term" value="P:defense response"/>
    <property type="evidence" value="ECO:0007669"/>
    <property type="project" value="InterPro"/>
</dbReference>
<keyword evidence="2" id="KW-1185">Reference proteome</keyword>
<organism evidence="2 3">
    <name type="scientific">Gossypium hirsutum</name>
    <name type="common">Upland cotton</name>
    <name type="synonym">Gossypium mexicanum</name>
    <dbReference type="NCBI Taxonomy" id="3635"/>
    <lineage>
        <taxon>Eukaryota</taxon>
        <taxon>Viridiplantae</taxon>
        <taxon>Streptophyta</taxon>
        <taxon>Embryophyta</taxon>
        <taxon>Tracheophyta</taxon>
        <taxon>Spermatophyta</taxon>
        <taxon>Magnoliopsida</taxon>
        <taxon>eudicotyledons</taxon>
        <taxon>Gunneridae</taxon>
        <taxon>Pentapetalae</taxon>
        <taxon>rosids</taxon>
        <taxon>malvids</taxon>
        <taxon>Malvales</taxon>
        <taxon>Malvaceae</taxon>
        <taxon>Malvoideae</taxon>
        <taxon>Gossypium</taxon>
    </lineage>
</organism>
<name>A0A1U8LTJ8_GOSHI</name>
<gene>
    <name evidence="3" type="primary">LOC107929739</name>
</gene>
<feature type="domain" description="NB-ARC" evidence="1">
    <location>
        <begin position="1"/>
        <end position="146"/>
    </location>
</feature>
<dbReference type="SUPFAM" id="SSF52540">
    <property type="entry name" value="P-loop containing nucleoside triphosphate hydrolases"/>
    <property type="match status" value="1"/>
</dbReference>
<sequence>MGGTGKTTLAEAIFYHVLDGFQSYFFLANMRESADQGPLFQLRQKLFSTILEDENLYIKTPTIGSGFLKDRISRNKVLIICDDVSKSSQLEYLFGGNNRLSPGSRVIVTARDKKVLIRYGIDLIYKVEELDRDESVQLFCQCAFKSSHPEYQLELSEMVLSFVE</sequence>
<evidence type="ECO:0000259" key="1">
    <source>
        <dbReference type="Pfam" id="PF00931"/>
    </source>
</evidence>
<dbReference type="PANTHER" id="PTHR11017:SF570">
    <property type="entry name" value="DISEASE RESISTANCE PROTEIN (TIR-NBS CLASS)-RELATED"/>
    <property type="match status" value="1"/>
</dbReference>
<dbReference type="KEGG" id="ghi:107929739"/>
<reference evidence="2" key="1">
    <citation type="journal article" date="2020" name="Nat. Genet.">
        <title>Genomic diversifications of five Gossypium allopolyploid species and their impact on cotton improvement.</title>
        <authorList>
            <person name="Chen Z.J."/>
            <person name="Sreedasyam A."/>
            <person name="Ando A."/>
            <person name="Song Q."/>
            <person name="De Santiago L.M."/>
            <person name="Hulse-Kemp A.M."/>
            <person name="Ding M."/>
            <person name="Ye W."/>
            <person name="Kirkbride R.C."/>
            <person name="Jenkins J."/>
            <person name="Plott C."/>
            <person name="Lovell J."/>
            <person name="Lin Y.M."/>
            <person name="Vaughn R."/>
            <person name="Liu B."/>
            <person name="Simpson S."/>
            <person name="Scheffler B.E."/>
            <person name="Wen L."/>
            <person name="Saski C.A."/>
            <person name="Grover C.E."/>
            <person name="Hu G."/>
            <person name="Conover J.L."/>
            <person name="Carlson J.W."/>
            <person name="Shu S."/>
            <person name="Boston L.B."/>
            <person name="Williams M."/>
            <person name="Peterson D.G."/>
            <person name="McGee K."/>
            <person name="Jones D.C."/>
            <person name="Wendel J.F."/>
            <person name="Stelly D.M."/>
            <person name="Grimwood J."/>
            <person name="Schmutz J."/>
        </authorList>
    </citation>
    <scope>NUCLEOTIDE SEQUENCE [LARGE SCALE GENOMIC DNA]</scope>
    <source>
        <strain evidence="2">cv. TM-1</strain>
    </source>
</reference>
<dbReference type="RefSeq" id="XP_016716738.1">
    <property type="nucleotide sequence ID" value="XM_016861249.2"/>
</dbReference>
<evidence type="ECO:0000313" key="3">
    <source>
        <dbReference type="RefSeq" id="XP_016716738.1"/>
    </source>
</evidence>
<dbReference type="Gene3D" id="3.40.50.300">
    <property type="entry name" value="P-loop containing nucleotide triphosphate hydrolases"/>
    <property type="match status" value="1"/>
</dbReference>
<accession>A0A1U8LTJ8</accession>
<dbReference type="PaxDb" id="3635-A0A1U8LTJ8"/>